<protein>
    <recommendedName>
        <fullName evidence="5">RING-type domain-containing protein</fullName>
    </recommendedName>
</protein>
<keyword evidence="1" id="KW-0175">Coiled coil</keyword>
<evidence type="ECO:0000256" key="2">
    <source>
        <dbReference type="SAM" id="MobiDB-lite"/>
    </source>
</evidence>
<organism evidence="3 4">
    <name type="scientific">Cavenderia fasciculata</name>
    <name type="common">Slime mold</name>
    <name type="synonym">Dictyostelium fasciculatum</name>
    <dbReference type="NCBI Taxonomy" id="261658"/>
    <lineage>
        <taxon>Eukaryota</taxon>
        <taxon>Amoebozoa</taxon>
        <taxon>Evosea</taxon>
        <taxon>Eumycetozoa</taxon>
        <taxon>Dictyostelia</taxon>
        <taxon>Acytosteliales</taxon>
        <taxon>Cavenderiaceae</taxon>
        <taxon>Cavenderia</taxon>
    </lineage>
</organism>
<dbReference type="OrthoDB" id="10251804at2759"/>
<feature type="compositionally biased region" description="Polar residues" evidence="2">
    <location>
        <begin position="141"/>
        <end position="164"/>
    </location>
</feature>
<dbReference type="Gene3D" id="3.30.40.10">
    <property type="entry name" value="Zinc/RING finger domain, C3HC4 (zinc finger)"/>
    <property type="match status" value="1"/>
</dbReference>
<feature type="compositionally biased region" description="Acidic residues" evidence="2">
    <location>
        <begin position="110"/>
        <end position="121"/>
    </location>
</feature>
<dbReference type="KEGG" id="dfa:DFA_09849"/>
<accession>F4QAW7</accession>
<dbReference type="Proteomes" id="UP000007797">
    <property type="component" value="Unassembled WGS sequence"/>
</dbReference>
<dbReference type="AlphaFoldDB" id="F4QAW7"/>
<dbReference type="InterPro" id="IPR013083">
    <property type="entry name" value="Znf_RING/FYVE/PHD"/>
</dbReference>
<evidence type="ECO:0000313" key="3">
    <source>
        <dbReference type="EMBL" id="EGG15026.1"/>
    </source>
</evidence>
<gene>
    <name evidence="3" type="ORF">DFA_09849</name>
</gene>
<sequence length="240" mass="27844">MDSNKYDSVVLKVLLKKNEDCFETLVNNNKKLVRAFEQLKEQMTIEKQQLEQQLKSQEEYYINEIETHKLLIIELLQLQKQQKLQTNNDYYETKELFNAFFNRHAAYHDDDGDGDGDDESDVGTTTDVKKRKFEEYPSKPQPQLSTINIYKTESPNKTNPVSKNQSQTTTTTTTTTSTFRPTKMPIQCNHRCDSESYAFIPCGHQACCEDCFKKQAISHCPTCYHRVSGTFLAFDDDDDE</sequence>
<dbReference type="GeneID" id="14867416"/>
<evidence type="ECO:0008006" key="5">
    <source>
        <dbReference type="Google" id="ProtNLM"/>
    </source>
</evidence>
<keyword evidence="4" id="KW-1185">Reference proteome</keyword>
<feature type="coiled-coil region" evidence="1">
    <location>
        <begin position="22"/>
        <end position="60"/>
    </location>
</feature>
<name>F4QAW7_CACFS</name>
<evidence type="ECO:0000256" key="1">
    <source>
        <dbReference type="SAM" id="Coils"/>
    </source>
</evidence>
<reference evidence="4" key="1">
    <citation type="journal article" date="2011" name="Genome Res.">
        <title>Phylogeny-wide analysis of social amoeba genomes highlights ancient origins for complex intercellular communication.</title>
        <authorList>
            <person name="Heidel A.J."/>
            <person name="Lawal H.M."/>
            <person name="Felder M."/>
            <person name="Schilde C."/>
            <person name="Helps N.R."/>
            <person name="Tunggal B."/>
            <person name="Rivero F."/>
            <person name="John U."/>
            <person name="Schleicher M."/>
            <person name="Eichinger L."/>
            <person name="Platzer M."/>
            <person name="Noegel A.A."/>
            <person name="Schaap P."/>
            <person name="Gloeckner G."/>
        </authorList>
    </citation>
    <scope>NUCLEOTIDE SEQUENCE [LARGE SCALE GENOMIC DNA]</scope>
    <source>
        <strain evidence="4">SH3</strain>
    </source>
</reference>
<feature type="compositionally biased region" description="Low complexity" evidence="2">
    <location>
        <begin position="165"/>
        <end position="178"/>
    </location>
</feature>
<dbReference type="RefSeq" id="XP_004351746.1">
    <property type="nucleotide sequence ID" value="XM_004351694.1"/>
</dbReference>
<proteinExistence type="predicted"/>
<feature type="region of interest" description="Disordered" evidence="2">
    <location>
        <begin position="110"/>
        <end position="178"/>
    </location>
</feature>
<evidence type="ECO:0000313" key="4">
    <source>
        <dbReference type="Proteomes" id="UP000007797"/>
    </source>
</evidence>
<dbReference type="EMBL" id="GL883026">
    <property type="protein sequence ID" value="EGG15026.1"/>
    <property type="molecule type" value="Genomic_DNA"/>
</dbReference>